<comment type="caution">
    <text evidence="2">The sequence shown here is derived from an EMBL/GenBank/DDBJ whole genome shotgun (WGS) entry which is preliminary data.</text>
</comment>
<dbReference type="EMBL" id="QXFV01000205">
    <property type="protein sequence ID" value="KAE9045760.1"/>
    <property type="molecule type" value="Genomic_DNA"/>
</dbReference>
<reference evidence="2 3" key="1">
    <citation type="submission" date="2018-09" db="EMBL/GenBank/DDBJ databases">
        <title>Genomic investigation of the strawberry pathogen Phytophthora fragariae indicates pathogenicity is determined by transcriptional variation in three key races.</title>
        <authorList>
            <person name="Adams T.M."/>
            <person name="Armitage A.D."/>
            <person name="Sobczyk M.K."/>
            <person name="Bates H.J."/>
            <person name="Dunwell J.M."/>
            <person name="Nellist C.F."/>
            <person name="Harrison R.J."/>
        </authorList>
    </citation>
    <scope>NUCLEOTIDE SEQUENCE [LARGE SCALE GENOMIC DNA]</scope>
    <source>
        <strain evidence="2 3">SCRP249</strain>
    </source>
</reference>
<dbReference type="PANTHER" id="PTHR37558">
    <property type="entry name" value="HTH CENPB-TYPE DOMAIN-CONTAINING PROTEIN"/>
    <property type="match status" value="1"/>
</dbReference>
<name>A0A6A3NZ96_9STRA</name>
<evidence type="ECO:0000313" key="3">
    <source>
        <dbReference type="Proteomes" id="UP000429607"/>
    </source>
</evidence>
<organism evidence="2 3">
    <name type="scientific">Phytophthora rubi</name>
    <dbReference type="NCBI Taxonomy" id="129364"/>
    <lineage>
        <taxon>Eukaryota</taxon>
        <taxon>Sar</taxon>
        <taxon>Stramenopiles</taxon>
        <taxon>Oomycota</taxon>
        <taxon>Peronosporomycetes</taxon>
        <taxon>Peronosporales</taxon>
        <taxon>Peronosporaceae</taxon>
        <taxon>Phytophthora</taxon>
    </lineage>
</organism>
<proteinExistence type="predicted"/>
<accession>A0A6A3NZ96</accession>
<evidence type="ECO:0000256" key="1">
    <source>
        <dbReference type="SAM" id="MobiDB-lite"/>
    </source>
</evidence>
<dbReference type="AlphaFoldDB" id="A0A6A3NZ96"/>
<evidence type="ECO:0000313" key="2">
    <source>
        <dbReference type="EMBL" id="KAE9045760.1"/>
    </source>
</evidence>
<evidence type="ECO:0008006" key="4">
    <source>
        <dbReference type="Google" id="ProtNLM"/>
    </source>
</evidence>
<dbReference type="Proteomes" id="UP000429607">
    <property type="component" value="Unassembled WGS sequence"/>
</dbReference>
<sequence length="212" mass="24225">MSDGKRRNYSEKEDVNLLRQVLGDRPFEAQRGKITGAWDALAAKLMAEDSFPRLKLSRKNEQSRFDKLVKTRRQESEESMATSGVSEEESEKALLLDELIELVDDHNESVCAAKVAVALKRQRDEEASATARRLAMETLGEDQERSPQGKRLKREELLNDMLLELKEKELQDKREARELMAAQREADREHMLALVQSVSKSIVDLISLSKKD</sequence>
<feature type="region of interest" description="Disordered" evidence="1">
    <location>
        <begin position="60"/>
        <end position="89"/>
    </location>
</feature>
<protein>
    <recommendedName>
        <fullName evidence="4">Myb-like domain-containing protein</fullName>
    </recommendedName>
</protein>
<feature type="compositionally biased region" description="Basic and acidic residues" evidence="1">
    <location>
        <begin position="60"/>
        <end position="76"/>
    </location>
</feature>
<dbReference type="PANTHER" id="PTHR37558:SF1">
    <property type="entry name" value="HTH CENPB-TYPE DOMAIN-CONTAINING PROTEIN"/>
    <property type="match status" value="1"/>
</dbReference>
<gene>
    <name evidence="2" type="ORF">PR001_g4825</name>
</gene>